<comment type="caution">
    <text evidence="4">The sequence shown here is derived from an EMBL/GenBank/DDBJ whole genome shotgun (WGS) entry which is preliminary data.</text>
</comment>
<evidence type="ECO:0000259" key="3">
    <source>
        <dbReference type="Pfam" id="PF16862"/>
    </source>
</evidence>
<organism evidence="4 5">
    <name type="scientific">Lentinula lateritia</name>
    <dbReference type="NCBI Taxonomy" id="40482"/>
    <lineage>
        <taxon>Eukaryota</taxon>
        <taxon>Fungi</taxon>
        <taxon>Dikarya</taxon>
        <taxon>Basidiomycota</taxon>
        <taxon>Agaricomycotina</taxon>
        <taxon>Agaricomycetes</taxon>
        <taxon>Agaricomycetidae</taxon>
        <taxon>Agaricales</taxon>
        <taxon>Marasmiineae</taxon>
        <taxon>Omphalotaceae</taxon>
        <taxon>Lentinula</taxon>
    </lineage>
</organism>
<evidence type="ECO:0000256" key="2">
    <source>
        <dbReference type="SAM" id="SignalP"/>
    </source>
</evidence>
<gene>
    <name evidence="4" type="ORF">C8R41DRAFT_815319</name>
</gene>
<sequence>MLHLFTALFVAAVLESRFAVTADVQLVVPSSPSSQNVVASNFFGISFELSFMNEYFGNDTDTIPQAMLNYLSQIRSRTGSNDVRIRVGGNSGDVSTYVPTQASPMLILTDPDADSNSQPVNYGPMLWEVMEKVSEEVNGVQYLIGLTINTTNTDSVIAGDATKFLGNHLDAMLLGNEPDLYTAHDQRPNVVNYTVDDYIGEYSAALHDISNTTAGDLTNGHNVAGPTVCCDWDLATLLDQGYLSNFTNVLKYITLQHYPQNNCFGSYQYQLVYYTQHGNLVDLAAWQKPGINIITGNTTRGAPRMLMSEFNSASCGGIPGISDTFAVGALWSIDYALQLASVGYTAAYIHTREQGISYNLVTPPNVSEINTGPWTTDPPFYALIATAEILASSNGIIINDLNVSTDVNATIGGYAIYDATNSSLNRIVLFNYGTDSIEFRLPSGIKATNPTNATVKYLSASSITEKYEIAWGEQTFLGAGDGKPISANTSNGWAYANQSVDCSNGCNITAPGPSLSVVFLDSLSSSSHKSSSGSMSVFGRRSIVMGSGVALIWTFVLLWIFE</sequence>
<keyword evidence="1" id="KW-1133">Transmembrane helix</keyword>
<dbReference type="SUPFAM" id="SSF51445">
    <property type="entry name" value="(Trans)glycosidases"/>
    <property type="match status" value="1"/>
</dbReference>
<keyword evidence="1" id="KW-0812">Transmembrane</keyword>
<dbReference type="InterPro" id="IPR052974">
    <property type="entry name" value="GH79_Enzymes"/>
</dbReference>
<dbReference type="InterPro" id="IPR017853">
    <property type="entry name" value="GH"/>
</dbReference>
<accession>A0ABQ8VSG8</accession>
<evidence type="ECO:0000313" key="5">
    <source>
        <dbReference type="Proteomes" id="UP001150217"/>
    </source>
</evidence>
<keyword evidence="5" id="KW-1185">Reference proteome</keyword>
<feature type="chain" id="PRO_5045396579" description="Beta-glucuronidase C-terminal domain-containing protein" evidence="2">
    <location>
        <begin position="22"/>
        <end position="562"/>
    </location>
</feature>
<reference evidence="4" key="1">
    <citation type="submission" date="2022-08" db="EMBL/GenBank/DDBJ databases">
        <title>A Global Phylogenomic Analysis of the Shiitake Genus Lentinula.</title>
        <authorList>
            <consortium name="DOE Joint Genome Institute"/>
            <person name="Sierra-Patev S."/>
            <person name="Min B."/>
            <person name="Naranjo-Ortiz M."/>
            <person name="Looney B."/>
            <person name="Konkel Z."/>
            <person name="Slot J.C."/>
            <person name="Sakamoto Y."/>
            <person name="Steenwyk J.L."/>
            <person name="Rokas A."/>
            <person name="Carro J."/>
            <person name="Camarero S."/>
            <person name="Ferreira P."/>
            <person name="Molpeceres G."/>
            <person name="Ruiz-Duenas F.J."/>
            <person name="Serrano A."/>
            <person name="Henrissat B."/>
            <person name="Drula E."/>
            <person name="Hughes K.W."/>
            <person name="Mata J.L."/>
            <person name="Ishikawa N.K."/>
            <person name="Vargas-Isla R."/>
            <person name="Ushijima S."/>
            <person name="Smith C.A."/>
            <person name="Ahrendt S."/>
            <person name="Andreopoulos W."/>
            <person name="He G."/>
            <person name="Labutti K."/>
            <person name="Lipzen A."/>
            <person name="Ng V."/>
            <person name="Riley R."/>
            <person name="Sandor L."/>
            <person name="Barry K."/>
            <person name="Martinez A.T."/>
            <person name="Xiao Y."/>
            <person name="Gibbons J.G."/>
            <person name="Terashima K."/>
            <person name="Grigoriev I.V."/>
            <person name="Hibbett D.S."/>
        </authorList>
    </citation>
    <scope>NUCLEOTIDE SEQUENCE</scope>
    <source>
        <strain evidence="4">RHP3577 ss4</strain>
    </source>
</reference>
<evidence type="ECO:0000256" key="1">
    <source>
        <dbReference type="SAM" id="Phobius"/>
    </source>
</evidence>
<dbReference type="PANTHER" id="PTHR36183">
    <property type="entry name" value="BETA-GLUCURONIDASE"/>
    <property type="match status" value="1"/>
</dbReference>
<dbReference type="Pfam" id="PF16862">
    <property type="entry name" value="Glyco_hydro_79C"/>
    <property type="match status" value="1"/>
</dbReference>
<keyword evidence="2" id="KW-0732">Signal</keyword>
<protein>
    <recommendedName>
        <fullName evidence="3">Beta-glucuronidase C-terminal domain-containing protein</fullName>
    </recommendedName>
</protein>
<evidence type="ECO:0000313" key="4">
    <source>
        <dbReference type="EMBL" id="KAJ4499327.1"/>
    </source>
</evidence>
<dbReference type="Proteomes" id="UP001150217">
    <property type="component" value="Unassembled WGS sequence"/>
</dbReference>
<feature type="domain" description="Beta-glucuronidase C-terminal" evidence="3">
    <location>
        <begin position="413"/>
        <end position="514"/>
    </location>
</feature>
<feature type="signal peptide" evidence="2">
    <location>
        <begin position="1"/>
        <end position="21"/>
    </location>
</feature>
<dbReference type="PANTHER" id="PTHR36183:SF2">
    <property type="entry name" value="BETA-GLUCURONIDASE C-TERMINAL DOMAIN-CONTAINING PROTEIN"/>
    <property type="match status" value="1"/>
</dbReference>
<keyword evidence="1" id="KW-0472">Membrane</keyword>
<name>A0ABQ8VSG8_9AGAR</name>
<dbReference type="Gene3D" id="3.20.20.80">
    <property type="entry name" value="Glycosidases"/>
    <property type="match status" value="1"/>
</dbReference>
<dbReference type="InterPro" id="IPR031728">
    <property type="entry name" value="GlcAase_C"/>
</dbReference>
<proteinExistence type="predicted"/>
<dbReference type="EMBL" id="JANVFT010000011">
    <property type="protein sequence ID" value="KAJ4499327.1"/>
    <property type="molecule type" value="Genomic_DNA"/>
</dbReference>
<feature type="transmembrane region" description="Helical" evidence="1">
    <location>
        <begin position="543"/>
        <end position="561"/>
    </location>
</feature>